<dbReference type="InterPro" id="IPR036653">
    <property type="entry name" value="CinA-like_C"/>
</dbReference>
<dbReference type="InterPro" id="IPR050101">
    <property type="entry name" value="CinA"/>
</dbReference>
<keyword evidence="4" id="KW-1185">Reference proteome</keyword>
<dbReference type="InterPro" id="IPR008136">
    <property type="entry name" value="CinA_C"/>
</dbReference>
<gene>
    <name evidence="3" type="ORF">HW347_10785</name>
</gene>
<dbReference type="PIRSF" id="PIRSF006728">
    <property type="entry name" value="CinA"/>
    <property type="match status" value="1"/>
</dbReference>
<dbReference type="Pfam" id="PF02464">
    <property type="entry name" value="CinA"/>
    <property type="match status" value="1"/>
</dbReference>
<reference evidence="4" key="2">
    <citation type="submission" date="2023-07" db="EMBL/GenBank/DDBJ databases">
        <title>Zobellia barbeyronii sp. nov., a new marine flavobacterium, isolated from green and red algae.</title>
        <authorList>
            <person name="Nedashkovskaya O.I."/>
            <person name="Otstavnykh N."/>
            <person name="Zhukova N."/>
            <person name="Guzev K."/>
            <person name="Chausova V."/>
            <person name="Tekutyeva L."/>
            <person name="Mikhailov V."/>
            <person name="Isaeva M."/>
        </authorList>
    </citation>
    <scope>NUCLEOTIDE SEQUENCE [LARGE SCALE GENOMIC DNA]</scope>
    <source>
        <strain evidence="4">KMM 6746</strain>
    </source>
</reference>
<dbReference type="InterPro" id="IPR008135">
    <property type="entry name" value="Competence-induced_CinA"/>
</dbReference>
<dbReference type="Gene3D" id="3.40.980.10">
    <property type="entry name" value="MoaB/Mog-like domain"/>
    <property type="match status" value="1"/>
</dbReference>
<organism evidence="3 4">
    <name type="scientific">Zobellia barbeyronii</name>
    <dbReference type="NCBI Taxonomy" id="2748009"/>
    <lineage>
        <taxon>Bacteria</taxon>
        <taxon>Pseudomonadati</taxon>
        <taxon>Bacteroidota</taxon>
        <taxon>Flavobacteriia</taxon>
        <taxon>Flavobacteriales</taxon>
        <taxon>Flavobacteriaceae</taxon>
        <taxon>Zobellia</taxon>
    </lineage>
</organism>
<dbReference type="EMBL" id="JACATN010000003">
    <property type="protein sequence ID" value="MBT2161754.1"/>
    <property type="molecule type" value="Genomic_DNA"/>
</dbReference>
<dbReference type="NCBIfam" id="NF001813">
    <property type="entry name" value="PRK00549.1"/>
    <property type="match status" value="1"/>
</dbReference>
<dbReference type="NCBIfam" id="TIGR00200">
    <property type="entry name" value="cinA_nterm"/>
    <property type="match status" value="1"/>
</dbReference>
<dbReference type="NCBIfam" id="TIGR00199">
    <property type="entry name" value="PncC_domain"/>
    <property type="match status" value="1"/>
</dbReference>
<sequence length="416" mass="45687">MLAEIITIGDEILIGQIVDTNSVFISKELNKIGVSVYQITSIQDDKEHILQALEDAKKRVQVVIITGGLGPTKDDITKHTLCEFFNDTLVEDASVLAHVEELFKKYITSTPISDINRKQALVPSKATVLHNAFGTAPGMWIQEDGVAFVSLPGVPYEMKNLMTDKVIPKIISDFNRPFILHRTVVTYGLGESAIAEKIEDWENNLPAFIKLAYLPNLGKVRLRLSAKGPDKQELEDRVEAELKKLYPLIGDIIYGTEDEETLEQVVAKLLTAKNLTLSTAESFTGGKIAEQLTALPGASAYFKGSVVSYATEAKINVLKVPRDVIVTYSVVSAEVAKEMAENVRHLFKTHYAIATTGNAGPTKGDSDAEIGTVFIAIATPSGVYAQEFNMGNHRERIVEKSVNKALELLQKEISKI</sequence>
<dbReference type="SUPFAM" id="SSF142433">
    <property type="entry name" value="CinA-like"/>
    <property type="match status" value="1"/>
</dbReference>
<dbReference type="PANTHER" id="PTHR13939:SF0">
    <property type="entry name" value="NMN AMIDOHYDROLASE-LIKE PROTEIN YFAY"/>
    <property type="match status" value="1"/>
</dbReference>
<dbReference type="PANTHER" id="PTHR13939">
    <property type="entry name" value="NICOTINAMIDE-NUCLEOTIDE AMIDOHYDROLASE PNCC"/>
    <property type="match status" value="1"/>
</dbReference>
<reference evidence="3 4" key="1">
    <citation type="submission" date="2020-06" db="EMBL/GenBank/DDBJ databases">
        <authorList>
            <person name="Isaeva M.P."/>
            <person name="Chernysheva N.Y."/>
        </authorList>
    </citation>
    <scope>NUCLEOTIDE SEQUENCE [LARGE SCALE GENOMIC DNA]</scope>
    <source>
        <strain evidence="3 4">KMM 6746</strain>
    </source>
</reference>
<protein>
    <recommendedName>
        <fullName evidence="1">CinA-like protein</fullName>
    </recommendedName>
</protein>
<dbReference type="InterPro" id="IPR041424">
    <property type="entry name" value="CinA_KH"/>
</dbReference>
<dbReference type="Pfam" id="PF00994">
    <property type="entry name" value="MoCF_biosynth"/>
    <property type="match status" value="1"/>
</dbReference>
<comment type="similarity">
    <text evidence="1">Belongs to the CinA family.</text>
</comment>
<accession>A0ABS5WED2</accession>
<dbReference type="SUPFAM" id="SSF53218">
    <property type="entry name" value="Molybdenum cofactor biosynthesis proteins"/>
    <property type="match status" value="1"/>
</dbReference>
<dbReference type="NCBIfam" id="TIGR00177">
    <property type="entry name" value="molyb_syn"/>
    <property type="match status" value="1"/>
</dbReference>
<dbReference type="Proteomes" id="UP000740413">
    <property type="component" value="Unassembled WGS sequence"/>
</dbReference>
<evidence type="ECO:0000256" key="1">
    <source>
        <dbReference type="HAMAP-Rule" id="MF_00226"/>
    </source>
</evidence>
<dbReference type="SMART" id="SM00852">
    <property type="entry name" value="MoCF_biosynth"/>
    <property type="match status" value="1"/>
</dbReference>
<dbReference type="Gene3D" id="3.30.70.2860">
    <property type="match status" value="1"/>
</dbReference>
<dbReference type="HAMAP" id="MF_00226_B">
    <property type="entry name" value="CinA_B"/>
    <property type="match status" value="1"/>
</dbReference>
<proteinExistence type="inferred from homology"/>
<dbReference type="CDD" id="cd00885">
    <property type="entry name" value="cinA"/>
    <property type="match status" value="1"/>
</dbReference>
<evidence type="ECO:0000313" key="3">
    <source>
        <dbReference type="EMBL" id="MBT2161754.1"/>
    </source>
</evidence>
<dbReference type="Pfam" id="PF18146">
    <property type="entry name" value="CinA_KH"/>
    <property type="match status" value="1"/>
</dbReference>
<dbReference type="InterPro" id="IPR001453">
    <property type="entry name" value="MoaB/Mog_dom"/>
</dbReference>
<dbReference type="RefSeq" id="WP_214611880.1">
    <property type="nucleotide sequence ID" value="NZ_JACATN010000003.1"/>
</dbReference>
<comment type="caution">
    <text evidence="3">The sequence shown here is derived from an EMBL/GenBank/DDBJ whole genome shotgun (WGS) entry which is preliminary data.</text>
</comment>
<evidence type="ECO:0000259" key="2">
    <source>
        <dbReference type="SMART" id="SM00852"/>
    </source>
</evidence>
<feature type="domain" description="MoaB/Mog" evidence="2">
    <location>
        <begin position="4"/>
        <end position="173"/>
    </location>
</feature>
<name>A0ABS5WED2_9FLAO</name>
<dbReference type="Gene3D" id="3.90.950.20">
    <property type="entry name" value="CinA-like"/>
    <property type="match status" value="1"/>
</dbReference>
<evidence type="ECO:0000313" key="4">
    <source>
        <dbReference type="Proteomes" id="UP000740413"/>
    </source>
</evidence>
<dbReference type="InterPro" id="IPR036425">
    <property type="entry name" value="MoaB/Mog-like_dom_sf"/>
</dbReference>